<keyword evidence="1" id="KW-0479">Metal-binding</keyword>
<dbReference type="GO" id="GO:0051536">
    <property type="term" value="F:iron-sulfur cluster binding"/>
    <property type="evidence" value="ECO:0007669"/>
    <property type="project" value="UniProtKB-KW"/>
</dbReference>
<keyword evidence="2" id="KW-0408">Iron</keyword>
<name>A0A5B9QT27_9BACT</name>
<dbReference type="PROSITE" id="PS00198">
    <property type="entry name" value="4FE4S_FER_1"/>
    <property type="match status" value="2"/>
</dbReference>
<keyword evidence="6" id="KW-1185">Reference proteome</keyword>
<dbReference type="KEGG" id="bgok:Pr1d_46020"/>
<organism evidence="5 6">
    <name type="scientific">Bythopirellula goksoeyrii</name>
    <dbReference type="NCBI Taxonomy" id="1400387"/>
    <lineage>
        <taxon>Bacteria</taxon>
        <taxon>Pseudomonadati</taxon>
        <taxon>Planctomycetota</taxon>
        <taxon>Planctomycetia</taxon>
        <taxon>Pirellulales</taxon>
        <taxon>Lacipirellulaceae</taxon>
        <taxon>Bythopirellula</taxon>
    </lineage>
</organism>
<dbReference type="OrthoDB" id="9803192at2"/>
<reference evidence="5 6" key="1">
    <citation type="submission" date="2019-08" db="EMBL/GenBank/DDBJ databases">
        <title>Deep-cultivation of Planctomycetes and their phenomic and genomic characterization uncovers novel biology.</title>
        <authorList>
            <person name="Wiegand S."/>
            <person name="Jogler M."/>
            <person name="Boedeker C."/>
            <person name="Pinto D."/>
            <person name="Vollmers J."/>
            <person name="Rivas-Marin E."/>
            <person name="Kohn T."/>
            <person name="Peeters S.H."/>
            <person name="Heuer A."/>
            <person name="Rast P."/>
            <person name="Oberbeckmann S."/>
            <person name="Bunk B."/>
            <person name="Jeske O."/>
            <person name="Meyerdierks A."/>
            <person name="Storesund J.E."/>
            <person name="Kallscheuer N."/>
            <person name="Luecker S."/>
            <person name="Lage O.M."/>
            <person name="Pohl T."/>
            <person name="Merkel B.J."/>
            <person name="Hornburger P."/>
            <person name="Mueller R.-W."/>
            <person name="Bruemmer F."/>
            <person name="Labrenz M."/>
            <person name="Spormann A.M."/>
            <person name="Op den Camp H."/>
            <person name="Overmann J."/>
            <person name="Amann R."/>
            <person name="Jetten M.S.M."/>
            <person name="Mascher T."/>
            <person name="Medema M.H."/>
            <person name="Devos D.P."/>
            <person name="Kaster A.-K."/>
            <person name="Ovreas L."/>
            <person name="Rohde M."/>
            <person name="Galperin M.Y."/>
            <person name="Jogler C."/>
        </authorList>
    </citation>
    <scope>NUCLEOTIDE SEQUENCE [LARGE SCALE GENOMIC DNA]</scope>
    <source>
        <strain evidence="5 6">Pr1d</strain>
    </source>
</reference>
<evidence type="ECO:0000313" key="5">
    <source>
        <dbReference type="EMBL" id="QEG37261.1"/>
    </source>
</evidence>
<sequence length="668" mass="74557">MVDLYCTPFVELVDRMRLEYANRASIFDLPRRKWFVPAADDDTDLSVRFHGQLAGNPLGPASGPQTQMAQNLVLSWLAGSRIMELKTVQVNDALEIARPCIDATNVGYNIEWSQELKVHESLDQYVQGAMLIHMLRHAPEEFGNPCGATDMAGAIGETVFDMSVGYDLAGIQTEKVVNFIRGMMDATESVNRLRDQLPHRLRALRDLDYPTNLSRSITLSTFHGCPADEIEKICEFLLTEIGTDVIVKMNPPMLGKERLEHLLYDVMGYTEITVHPHAYSSGLLYDESIAMCSRLAKIAAERDLGLGAKFSNTLEVTNHRDFFPEKEEVMYLSGLPLHVITLTLAHEFRKTVGHAMPISFSAGIDRKNAHQAIACGFIPITTCTDLLKVGGYGRLPAYFQDLRKEMDKCNAKTLDDYLLDCRGNRDAAGGDPVLAGFLNMEAIVAETQADPRYYAEQNRTIPKKIDSHLTTFDCITCDKCIPVCPNDANFTYAVEAVDITYRDLQVHPDSTLVEIGDEKPFRVEKAEQIANFADYCNHCGNCDTFCPEYDGPYLMKPSFFGSREAFEAGAPHDGFYLEHENGKLSLQARINGDKYRLTQTNDCYLYNDATITLASSRGEFTLAADTNPPTKPHTINMGRFHALATLLNGITSDNKIHAVNTPLVAERR</sequence>
<dbReference type="GO" id="GO:0046872">
    <property type="term" value="F:metal ion binding"/>
    <property type="evidence" value="ECO:0007669"/>
    <property type="project" value="UniProtKB-KW"/>
</dbReference>
<evidence type="ECO:0000256" key="2">
    <source>
        <dbReference type="ARBA" id="ARBA00023004"/>
    </source>
</evidence>
<dbReference type="EMBL" id="CP042913">
    <property type="protein sequence ID" value="QEG37261.1"/>
    <property type="molecule type" value="Genomic_DNA"/>
</dbReference>
<dbReference type="AlphaFoldDB" id="A0A5B9QT27"/>
<protein>
    <submittedName>
        <fullName evidence="5">Putative selenate reductase subunit YgfK</fullName>
    </submittedName>
</protein>
<evidence type="ECO:0000256" key="3">
    <source>
        <dbReference type="ARBA" id="ARBA00023014"/>
    </source>
</evidence>
<dbReference type="Proteomes" id="UP000323917">
    <property type="component" value="Chromosome"/>
</dbReference>
<dbReference type="InterPro" id="IPR017900">
    <property type="entry name" value="4Fe4S_Fe_S_CS"/>
</dbReference>
<feature type="domain" description="4Fe-4S ferredoxin-type" evidence="4">
    <location>
        <begin position="465"/>
        <end position="495"/>
    </location>
</feature>
<proteinExistence type="predicted"/>
<dbReference type="SUPFAM" id="SSF46548">
    <property type="entry name" value="alpha-helical ferredoxin"/>
    <property type="match status" value="1"/>
</dbReference>
<dbReference type="RefSeq" id="WP_148075519.1">
    <property type="nucleotide sequence ID" value="NZ_CP042913.1"/>
</dbReference>
<feature type="domain" description="4Fe-4S ferredoxin-type" evidence="4">
    <location>
        <begin position="525"/>
        <end position="557"/>
    </location>
</feature>
<keyword evidence="3" id="KW-0411">Iron-sulfur</keyword>
<dbReference type="PROSITE" id="PS51379">
    <property type="entry name" value="4FE4S_FER_2"/>
    <property type="match status" value="2"/>
</dbReference>
<dbReference type="Pfam" id="PF13183">
    <property type="entry name" value="Fer4_8"/>
    <property type="match status" value="1"/>
</dbReference>
<evidence type="ECO:0000259" key="4">
    <source>
        <dbReference type="PROSITE" id="PS51379"/>
    </source>
</evidence>
<evidence type="ECO:0000313" key="6">
    <source>
        <dbReference type="Proteomes" id="UP000323917"/>
    </source>
</evidence>
<dbReference type="SUPFAM" id="SSF51395">
    <property type="entry name" value="FMN-linked oxidoreductases"/>
    <property type="match status" value="1"/>
</dbReference>
<dbReference type="InterPro" id="IPR017896">
    <property type="entry name" value="4Fe4S_Fe-S-bd"/>
</dbReference>
<gene>
    <name evidence="5" type="ORF">Pr1d_46020</name>
</gene>
<evidence type="ECO:0000256" key="1">
    <source>
        <dbReference type="ARBA" id="ARBA00022723"/>
    </source>
</evidence>
<accession>A0A5B9QT27</accession>